<accession>A0ABQ8SLC2</accession>
<protein>
    <submittedName>
        <fullName evidence="1">Uncharacterized protein</fullName>
    </submittedName>
</protein>
<evidence type="ECO:0000313" key="1">
    <source>
        <dbReference type="EMBL" id="KAJ4434555.1"/>
    </source>
</evidence>
<reference evidence="1 2" key="1">
    <citation type="journal article" date="2022" name="Allergy">
        <title>Genome assembly and annotation of Periplaneta americana reveal a comprehensive cockroach allergen profile.</title>
        <authorList>
            <person name="Wang L."/>
            <person name="Xiong Q."/>
            <person name="Saelim N."/>
            <person name="Wang L."/>
            <person name="Nong W."/>
            <person name="Wan A.T."/>
            <person name="Shi M."/>
            <person name="Liu X."/>
            <person name="Cao Q."/>
            <person name="Hui J.H.L."/>
            <person name="Sookrung N."/>
            <person name="Leung T.F."/>
            <person name="Tungtrongchitr A."/>
            <person name="Tsui S.K.W."/>
        </authorList>
    </citation>
    <scope>NUCLEOTIDE SEQUENCE [LARGE SCALE GENOMIC DNA]</scope>
    <source>
        <strain evidence="1">PWHHKU_190912</strain>
    </source>
</reference>
<proteinExistence type="predicted"/>
<dbReference type="EMBL" id="JAJSOF020000025">
    <property type="protein sequence ID" value="KAJ4434555.1"/>
    <property type="molecule type" value="Genomic_DNA"/>
</dbReference>
<name>A0ABQ8SLC2_PERAM</name>
<gene>
    <name evidence="1" type="ORF">ANN_23117</name>
</gene>
<dbReference type="Proteomes" id="UP001148838">
    <property type="component" value="Unassembled WGS sequence"/>
</dbReference>
<sequence>MSPGSNTESYPAFAHIGLRKNPGKNLNQGTETWTLRRSEEKQLEAFEMWIWRRMDRVKWTDRIRDEAVLRRVGEERIMLKLIRKRKRNWLGHWARRNCLVKDACKEW</sequence>
<evidence type="ECO:0000313" key="2">
    <source>
        <dbReference type="Proteomes" id="UP001148838"/>
    </source>
</evidence>
<organism evidence="1 2">
    <name type="scientific">Periplaneta americana</name>
    <name type="common">American cockroach</name>
    <name type="synonym">Blatta americana</name>
    <dbReference type="NCBI Taxonomy" id="6978"/>
    <lineage>
        <taxon>Eukaryota</taxon>
        <taxon>Metazoa</taxon>
        <taxon>Ecdysozoa</taxon>
        <taxon>Arthropoda</taxon>
        <taxon>Hexapoda</taxon>
        <taxon>Insecta</taxon>
        <taxon>Pterygota</taxon>
        <taxon>Neoptera</taxon>
        <taxon>Polyneoptera</taxon>
        <taxon>Dictyoptera</taxon>
        <taxon>Blattodea</taxon>
        <taxon>Blattoidea</taxon>
        <taxon>Blattidae</taxon>
        <taxon>Blattinae</taxon>
        <taxon>Periplaneta</taxon>
    </lineage>
</organism>
<comment type="caution">
    <text evidence="1">The sequence shown here is derived from an EMBL/GenBank/DDBJ whole genome shotgun (WGS) entry which is preliminary data.</text>
</comment>
<keyword evidence="2" id="KW-1185">Reference proteome</keyword>